<dbReference type="GeneID" id="101392289"/>
<evidence type="ECO:0000256" key="2">
    <source>
        <dbReference type="ARBA" id="ARBA00023242"/>
    </source>
</evidence>
<name>A0ABM1D438_CERSS</name>
<gene>
    <name evidence="6" type="primary">LOC101392289</name>
</gene>
<organism evidence="5 6">
    <name type="scientific">Ceratotherium simum simum</name>
    <name type="common">Southern white rhinoceros</name>
    <dbReference type="NCBI Taxonomy" id="73337"/>
    <lineage>
        <taxon>Eukaryota</taxon>
        <taxon>Metazoa</taxon>
        <taxon>Chordata</taxon>
        <taxon>Craniata</taxon>
        <taxon>Vertebrata</taxon>
        <taxon>Euteleostomi</taxon>
        <taxon>Mammalia</taxon>
        <taxon>Eutheria</taxon>
        <taxon>Laurasiatheria</taxon>
        <taxon>Perissodactyla</taxon>
        <taxon>Rhinocerotidae</taxon>
        <taxon>Ceratotherium</taxon>
    </lineage>
</organism>
<dbReference type="PANTHER" id="PTHR47305">
    <property type="entry name" value="BEN DOMAIN-CONTAINING PROTEIN 2"/>
    <property type="match status" value="1"/>
</dbReference>
<feature type="region of interest" description="Disordered" evidence="3">
    <location>
        <begin position="665"/>
        <end position="736"/>
    </location>
</feature>
<keyword evidence="2" id="KW-0539">Nucleus</keyword>
<dbReference type="InterPro" id="IPR018379">
    <property type="entry name" value="BEN_domain"/>
</dbReference>
<evidence type="ECO:0000256" key="1">
    <source>
        <dbReference type="ARBA" id="ARBA00004123"/>
    </source>
</evidence>
<reference evidence="6" key="1">
    <citation type="submission" date="2025-08" db="UniProtKB">
        <authorList>
            <consortium name="RefSeq"/>
        </authorList>
    </citation>
    <scope>IDENTIFICATION</scope>
</reference>
<comment type="subcellular location">
    <subcellularLocation>
        <location evidence="1">Nucleus</location>
    </subcellularLocation>
</comment>
<feature type="compositionally biased region" description="Polar residues" evidence="3">
    <location>
        <begin position="665"/>
        <end position="675"/>
    </location>
</feature>
<feature type="domain" description="BEN" evidence="4">
    <location>
        <begin position="561"/>
        <end position="662"/>
    </location>
</feature>
<dbReference type="RefSeq" id="XP_014646569.1">
    <property type="nucleotide sequence ID" value="XM_014791083.1"/>
</dbReference>
<dbReference type="Proteomes" id="UP000694910">
    <property type="component" value="Unplaced"/>
</dbReference>
<sequence length="864" mass="93086">MSVAAATAASPEAGPRRSVSPCPPRGGVAASGARADNIMKTVGDDSDGNDDYIKVVVIDSDTEFTENGSSADGMLTIQPNFQGSHGVEGLVVQGDQAVSQMNHLANFKRYCPNSEEVAFNPLHKKARSSFPGEDNMASNASEVFYAENHQNRLMEVQQCCEGDGSPSLPVERQESCVQTSPEGTSLQSTALPEVQQLGLWDSSLPKIVSVHSLQPFYTPGGPVPGLSVLSCPVGEGAETTNSVTSSAQPTLAVPTPVLPQGEPSLANIPEIMKYAILLGNNSIGPDTVSSSLGIPPNFEMPGIGETSFESINSTESIYYPTSLGNDSGQDTASSSDFILPNFETAETSLENNLEKMNYPTLLGNDNGQCSSSSSVSLPPGFAEKIMLIEMPGKAETSLENSSQTVYYPTSLGNDSGPDTAASSCSIPPNFEMLVKAQTSPEKHTPMVNYPPFLENGCGQDTSPCFFIPPSFESSTEMSSETMNYPTSVENDNDRDTNSESFFLTPGFALLPIEVLVKVDNNVENNTATMNLPIVLENDNSQDSSSSAPCLPSSLGYLGDPKRNVRILDTHLTIAKKKIKPKHAARYLVRILFSKEVLIRSSVGVTSQGRQPLDPNKIAAMREYLATIFPNHDLRECGKDWKICVSDIHSLIRYLCFEARKMTVSRTTNTSQSADANNKRDGEGSESGCQLSQQTAASETRENGNPQQNNSALPEGMRAPSTDNSAPSDETLGYLGNPCRNIQMPRSVLNMAKEKSRPELSARYLIRSLFTDDVLIKSNVYGSQSRGICALNSNRINALREFLQDVYPTFDLSETGFEWKLCVTAINSCIRSVRHDSRKSASKSQPLPATTPSAESGPRDPDLAD</sequence>
<dbReference type="PROSITE" id="PS51457">
    <property type="entry name" value="BEN"/>
    <property type="match status" value="2"/>
</dbReference>
<evidence type="ECO:0000259" key="4">
    <source>
        <dbReference type="PROSITE" id="PS51457"/>
    </source>
</evidence>
<dbReference type="Pfam" id="PF10523">
    <property type="entry name" value="BEN"/>
    <property type="match status" value="2"/>
</dbReference>
<feature type="region of interest" description="Disordered" evidence="3">
    <location>
        <begin position="834"/>
        <end position="864"/>
    </location>
</feature>
<proteinExistence type="predicted"/>
<evidence type="ECO:0000256" key="3">
    <source>
        <dbReference type="SAM" id="MobiDB-lite"/>
    </source>
</evidence>
<evidence type="ECO:0000313" key="6">
    <source>
        <dbReference type="RefSeq" id="XP_014646569.1"/>
    </source>
</evidence>
<keyword evidence="5" id="KW-1185">Reference proteome</keyword>
<feature type="compositionally biased region" description="Polar residues" evidence="3">
    <location>
        <begin position="841"/>
        <end position="853"/>
    </location>
</feature>
<dbReference type="SMART" id="SM01025">
    <property type="entry name" value="BEN"/>
    <property type="match status" value="2"/>
</dbReference>
<feature type="compositionally biased region" description="Polar residues" evidence="3">
    <location>
        <begin position="686"/>
        <end position="711"/>
    </location>
</feature>
<feature type="domain" description="BEN" evidence="4">
    <location>
        <begin position="738"/>
        <end position="836"/>
    </location>
</feature>
<evidence type="ECO:0000313" key="5">
    <source>
        <dbReference type="Proteomes" id="UP000694910"/>
    </source>
</evidence>
<accession>A0ABM1D438</accession>
<protein>
    <submittedName>
        <fullName evidence="6">BEN domain-containing protein 2</fullName>
    </submittedName>
</protein>
<dbReference type="PANTHER" id="PTHR47305:SF3">
    <property type="entry name" value="BEN DOMAIN-CONTAINING PROTEIN 2"/>
    <property type="match status" value="1"/>
</dbReference>
<feature type="region of interest" description="Disordered" evidence="3">
    <location>
        <begin position="1"/>
        <end position="33"/>
    </location>
</feature>